<dbReference type="GO" id="GO:0006357">
    <property type="term" value="P:regulation of transcription by RNA polymerase II"/>
    <property type="evidence" value="ECO:0000318"/>
    <property type="project" value="GO_Central"/>
</dbReference>
<keyword evidence="3" id="KW-0805">Transcription regulation</keyword>
<evidence type="ECO:0000256" key="6">
    <source>
        <dbReference type="ARBA" id="ARBA00023242"/>
    </source>
</evidence>
<keyword evidence="5" id="KW-0804">Transcription</keyword>
<reference evidence="9" key="2">
    <citation type="submission" date="2021-01" db="UniProtKB">
        <authorList>
            <consortium name="EnsemblMetazoa"/>
        </authorList>
    </citation>
    <scope>IDENTIFICATION</scope>
</reference>
<keyword evidence="10" id="KW-1185">Reference proteome</keyword>
<dbReference type="PANTHER" id="PTHR11988">
    <property type="entry name" value="THYROTROPH EMBRYONIC FACTOR RELATED"/>
    <property type="match status" value="1"/>
</dbReference>
<dbReference type="EnsemblMetazoa" id="XM_011677781">
    <property type="protein sequence ID" value="XP_011676083"/>
    <property type="gene ID" value="LOC105444027"/>
</dbReference>
<keyword evidence="6" id="KW-0539">Nucleus</keyword>
<comment type="subcellular location">
    <subcellularLocation>
        <location evidence="1">Nucleus</location>
    </subcellularLocation>
</comment>
<dbReference type="GO" id="GO:0005634">
    <property type="term" value="C:nucleus"/>
    <property type="evidence" value="ECO:0000318"/>
    <property type="project" value="GO_Central"/>
</dbReference>
<evidence type="ECO:0000256" key="5">
    <source>
        <dbReference type="ARBA" id="ARBA00023163"/>
    </source>
</evidence>
<keyword evidence="4" id="KW-0238">DNA-binding</keyword>
<evidence type="ECO:0000313" key="10">
    <source>
        <dbReference type="Proteomes" id="UP000007110"/>
    </source>
</evidence>
<dbReference type="OrthoDB" id="6022300at2759"/>
<evidence type="ECO:0000259" key="8">
    <source>
        <dbReference type="PROSITE" id="PS50217"/>
    </source>
</evidence>
<dbReference type="GO" id="GO:0000981">
    <property type="term" value="F:DNA-binding transcription factor activity, RNA polymerase II-specific"/>
    <property type="evidence" value="ECO:0000318"/>
    <property type="project" value="GO_Central"/>
</dbReference>
<accession>A0A7M7HLQ6</accession>
<sequence>MPSRRKCAHTTKIERVPSYSVYHGEEDLDDRLSSDGTLDLSMKKIKMEPPDEDNDVGNSDEGINSENMSSVVGEEELSNDNAPPSDECEADRQTGADDMSVNKRGSHSSNQASVIEGNAEEQIVIDSNGQPLSPVAGLPLFPQSSKGKSARPFKIYTSNRDLLSGITTQGAPSLATYSVPLALTAVPGAAPLAFASLPLVSGVPMIPCTSPSSTTSAASSIVSTGAGSTPSCTSSTSSTTTTVGAKTTSSTTDAHLMTLATEADKILRERHASEESSTGAGSDMEANTVDNYSSSGLEDNALLAGEVLRIPTLAGKAMDMDVDPLTFSFIQKRAVEAHQSVANPPKNKKKRMTLPETLKDISYWERRRKNNEAAKRSRDARRAKEDQIAIRAALLEQENIRLKIEVSALKEETVKLRSMLYANNNS</sequence>
<dbReference type="Pfam" id="PF07716">
    <property type="entry name" value="bZIP_2"/>
    <property type="match status" value="1"/>
</dbReference>
<proteinExistence type="inferred from homology"/>
<dbReference type="RefSeq" id="XP_011676083.1">
    <property type="nucleotide sequence ID" value="XM_011677781.2"/>
</dbReference>
<evidence type="ECO:0000256" key="7">
    <source>
        <dbReference type="SAM" id="MobiDB-lite"/>
    </source>
</evidence>
<dbReference type="InterPro" id="IPR046347">
    <property type="entry name" value="bZIP_sf"/>
</dbReference>
<evidence type="ECO:0000313" key="9">
    <source>
        <dbReference type="EnsemblMetazoa" id="XP_011676083"/>
    </source>
</evidence>
<dbReference type="InParanoid" id="A0A7M7HLQ6"/>
<feature type="region of interest" description="Disordered" evidence="7">
    <location>
        <begin position="225"/>
        <end position="249"/>
    </location>
</feature>
<feature type="region of interest" description="Disordered" evidence="7">
    <location>
        <begin position="269"/>
        <end position="292"/>
    </location>
</feature>
<evidence type="ECO:0000256" key="1">
    <source>
        <dbReference type="ARBA" id="ARBA00004123"/>
    </source>
</evidence>
<comment type="similarity">
    <text evidence="2">Belongs to the bZIP family. PAR subfamily.</text>
</comment>
<dbReference type="SMART" id="SM00338">
    <property type="entry name" value="BRLZ"/>
    <property type="match status" value="1"/>
</dbReference>
<dbReference type="FunFam" id="1.20.5.170:FF:000007">
    <property type="entry name" value="hepatic leukemia factor isoform X2"/>
    <property type="match status" value="1"/>
</dbReference>
<dbReference type="CDD" id="cd14695">
    <property type="entry name" value="bZIP_HLF"/>
    <property type="match status" value="1"/>
</dbReference>
<organism evidence="9 10">
    <name type="scientific">Strongylocentrotus purpuratus</name>
    <name type="common">Purple sea urchin</name>
    <dbReference type="NCBI Taxonomy" id="7668"/>
    <lineage>
        <taxon>Eukaryota</taxon>
        <taxon>Metazoa</taxon>
        <taxon>Echinodermata</taxon>
        <taxon>Eleutherozoa</taxon>
        <taxon>Echinozoa</taxon>
        <taxon>Echinoidea</taxon>
        <taxon>Euechinoidea</taxon>
        <taxon>Echinacea</taxon>
        <taxon>Camarodonta</taxon>
        <taxon>Echinidea</taxon>
        <taxon>Strongylocentrotidae</taxon>
        <taxon>Strongylocentrotus</taxon>
    </lineage>
</organism>
<dbReference type="InterPro" id="IPR040223">
    <property type="entry name" value="PAR_bZIP"/>
</dbReference>
<evidence type="ECO:0000256" key="4">
    <source>
        <dbReference type="ARBA" id="ARBA00023125"/>
    </source>
</evidence>
<dbReference type="PANTHER" id="PTHR11988:SF56">
    <property type="entry name" value="TRANSCRIPTION FACTOR CES-2"/>
    <property type="match status" value="1"/>
</dbReference>
<feature type="domain" description="BZIP" evidence="8">
    <location>
        <begin position="360"/>
        <end position="423"/>
    </location>
</feature>
<dbReference type="PROSITE" id="PS50217">
    <property type="entry name" value="BZIP"/>
    <property type="match status" value="1"/>
</dbReference>
<dbReference type="Proteomes" id="UP000007110">
    <property type="component" value="Unassembled WGS sequence"/>
</dbReference>
<dbReference type="KEGG" id="spu:105444027"/>
<dbReference type="SUPFAM" id="SSF57959">
    <property type="entry name" value="Leucine zipper domain"/>
    <property type="match status" value="1"/>
</dbReference>
<protein>
    <recommendedName>
        <fullName evidence="8">BZIP domain-containing protein</fullName>
    </recommendedName>
</protein>
<dbReference type="OMA" id="MEANTVD"/>
<dbReference type="GeneID" id="105444027"/>
<feature type="region of interest" description="Disordered" evidence="7">
    <location>
        <begin position="17"/>
        <end position="111"/>
    </location>
</feature>
<evidence type="ECO:0000256" key="2">
    <source>
        <dbReference type="ARBA" id="ARBA00009208"/>
    </source>
</evidence>
<dbReference type="AlphaFoldDB" id="A0A7M7HLQ6"/>
<dbReference type="GO" id="GO:0000978">
    <property type="term" value="F:RNA polymerase II cis-regulatory region sequence-specific DNA binding"/>
    <property type="evidence" value="ECO:0000318"/>
    <property type="project" value="GO_Central"/>
</dbReference>
<evidence type="ECO:0000256" key="3">
    <source>
        <dbReference type="ARBA" id="ARBA00023015"/>
    </source>
</evidence>
<name>A0A7M7HLQ6_STRPU</name>
<feature type="compositionally biased region" description="Polar residues" evidence="7">
    <location>
        <begin position="61"/>
        <end position="70"/>
    </location>
</feature>
<dbReference type="Gene3D" id="1.20.5.170">
    <property type="match status" value="1"/>
</dbReference>
<reference evidence="10" key="1">
    <citation type="submission" date="2015-02" db="EMBL/GenBank/DDBJ databases">
        <title>Genome sequencing for Strongylocentrotus purpuratus.</title>
        <authorList>
            <person name="Murali S."/>
            <person name="Liu Y."/>
            <person name="Vee V."/>
            <person name="English A."/>
            <person name="Wang M."/>
            <person name="Skinner E."/>
            <person name="Han Y."/>
            <person name="Muzny D.M."/>
            <person name="Worley K.C."/>
            <person name="Gibbs R.A."/>
        </authorList>
    </citation>
    <scope>NUCLEOTIDE SEQUENCE</scope>
</reference>
<dbReference type="InterPro" id="IPR004827">
    <property type="entry name" value="bZIP"/>
</dbReference>